<dbReference type="InterPro" id="IPR000182">
    <property type="entry name" value="GNAT_dom"/>
</dbReference>
<dbReference type="SUPFAM" id="SSF55729">
    <property type="entry name" value="Acyl-CoA N-acyltransferases (Nat)"/>
    <property type="match status" value="1"/>
</dbReference>
<reference evidence="2 3" key="1">
    <citation type="submission" date="2020-08" db="EMBL/GenBank/DDBJ databases">
        <title>A Genomic Blueprint of the Chicken Gut Microbiome.</title>
        <authorList>
            <person name="Gilroy R."/>
            <person name="Ravi A."/>
            <person name="Getino M."/>
            <person name="Pursley I."/>
            <person name="Horton D.L."/>
            <person name="Alikhan N.-F."/>
            <person name="Baker D."/>
            <person name="Gharbi K."/>
            <person name="Hall N."/>
            <person name="Watson M."/>
            <person name="Adriaenssens E.M."/>
            <person name="Foster-Nyarko E."/>
            <person name="Jarju S."/>
            <person name="Secka A."/>
            <person name="Antonio M."/>
            <person name="Oren A."/>
            <person name="Chaudhuri R."/>
            <person name="La Ragione R.M."/>
            <person name="Hildebrand F."/>
            <person name="Pallen M.J."/>
        </authorList>
    </citation>
    <scope>NUCLEOTIDE SEQUENCE [LARGE SCALE GENOMIC DNA]</scope>
    <source>
        <strain evidence="2 3">Sa3CVN1</strain>
    </source>
</reference>
<proteinExistence type="predicted"/>
<dbReference type="InterPro" id="IPR016181">
    <property type="entry name" value="Acyl_CoA_acyltransferase"/>
</dbReference>
<keyword evidence="3" id="KW-1185">Reference proteome</keyword>
<dbReference type="Gene3D" id="3.40.630.30">
    <property type="match status" value="1"/>
</dbReference>
<protein>
    <submittedName>
        <fullName evidence="2">GNAT family N-acetyltransferase</fullName>
    </submittedName>
</protein>
<evidence type="ECO:0000259" key="1">
    <source>
        <dbReference type="PROSITE" id="PS51186"/>
    </source>
</evidence>
<accession>A0ABR8PRP5</accession>
<sequence>MNKIKYKFITCKDREFDQVIDLRFSILFEPYNIIEKYDYDKLDEISFHLVALSGDRVVAYSRMTNINGKGKITNVVVSSNFINKGIGLEMMKSHISNAKKNNIDYLYLNARLDTIDFYIKVGFKCDGSITRSEKSGLDLQRMFIEKI</sequence>
<evidence type="ECO:0000313" key="3">
    <source>
        <dbReference type="Proteomes" id="UP000627781"/>
    </source>
</evidence>
<organism evidence="2 3">
    <name type="scientific">Clostridium cibarium</name>
    <dbReference type="NCBI Taxonomy" id="2762247"/>
    <lineage>
        <taxon>Bacteria</taxon>
        <taxon>Bacillati</taxon>
        <taxon>Bacillota</taxon>
        <taxon>Clostridia</taxon>
        <taxon>Eubacteriales</taxon>
        <taxon>Clostridiaceae</taxon>
        <taxon>Clostridium</taxon>
    </lineage>
</organism>
<dbReference type="EMBL" id="JACSRA010000006">
    <property type="protein sequence ID" value="MBD7910822.1"/>
    <property type="molecule type" value="Genomic_DNA"/>
</dbReference>
<feature type="domain" description="N-acetyltransferase" evidence="1">
    <location>
        <begin position="6"/>
        <end position="147"/>
    </location>
</feature>
<dbReference type="PROSITE" id="PS51186">
    <property type="entry name" value="GNAT"/>
    <property type="match status" value="1"/>
</dbReference>
<dbReference type="RefSeq" id="WP_191767903.1">
    <property type="nucleotide sequence ID" value="NZ_JACSRA010000006.1"/>
</dbReference>
<dbReference type="Pfam" id="PF13673">
    <property type="entry name" value="Acetyltransf_10"/>
    <property type="match status" value="1"/>
</dbReference>
<dbReference type="Proteomes" id="UP000627781">
    <property type="component" value="Unassembled WGS sequence"/>
</dbReference>
<name>A0ABR8PRP5_9CLOT</name>
<comment type="caution">
    <text evidence="2">The sequence shown here is derived from an EMBL/GenBank/DDBJ whole genome shotgun (WGS) entry which is preliminary data.</text>
</comment>
<gene>
    <name evidence="2" type="ORF">H9661_05555</name>
</gene>
<dbReference type="CDD" id="cd04301">
    <property type="entry name" value="NAT_SF"/>
    <property type="match status" value="1"/>
</dbReference>
<evidence type="ECO:0000313" key="2">
    <source>
        <dbReference type="EMBL" id="MBD7910822.1"/>
    </source>
</evidence>